<accession>A0A3N1Y6E0</accession>
<dbReference type="InterPro" id="IPR047057">
    <property type="entry name" value="MerR_fam"/>
</dbReference>
<dbReference type="Gene3D" id="1.10.1660.10">
    <property type="match status" value="1"/>
</dbReference>
<evidence type="ECO:0000256" key="1">
    <source>
        <dbReference type="ARBA" id="ARBA00023125"/>
    </source>
</evidence>
<keyword evidence="1 4" id="KW-0238">DNA-binding</keyword>
<dbReference type="SMART" id="SM00422">
    <property type="entry name" value="HTH_MERR"/>
    <property type="match status" value="1"/>
</dbReference>
<protein>
    <submittedName>
        <fullName evidence="4">DNA-binding transcriptional MerR regulator</fullName>
    </submittedName>
</protein>
<feature type="coiled-coil region" evidence="2">
    <location>
        <begin position="80"/>
        <end position="128"/>
    </location>
</feature>
<proteinExistence type="predicted"/>
<sequence>MEERLYSITELARELGVSPRAIRLYEAKGLLRPQRVAGTRVYTRRDRGRLKLILRGKRLGFSLAEIGEYLALYDVDPSRVRQLEALLGGVRRRITQLERQREDLELTLEELREIEREAEAELARRREQAPAARAS</sequence>
<keyword evidence="2" id="KW-0175">Coiled coil</keyword>
<comment type="caution">
    <text evidence="4">The sequence shown here is derived from an EMBL/GenBank/DDBJ whole genome shotgun (WGS) entry which is preliminary data.</text>
</comment>
<dbReference type="AlphaFoldDB" id="A0A3N1Y6E0"/>
<gene>
    <name evidence="4" type="ORF">EDC57_0006</name>
</gene>
<dbReference type="PANTHER" id="PTHR30204">
    <property type="entry name" value="REDOX-CYCLING DRUG-SENSING TRANSCRIPTIONAL ACTIVATOR SOXR"/>
    <property type="match status" value="1"/>
</dbReference>
<dbReference type="InterPro" id="IPR000551">
    <property type="entry name" value="MerR-type_HTH_dom"/>
</dbReference>
<dbReference type="GO" id="GO:0003700">
    <property type="term" value="F:DNA-binding transcription factor activity"/>
    <property type="evidence" value="ECO:0007669"/>
    <property type="project" value="InterPro"/>
</dbReference>
<dbReference type="PROSITE" id="PS50937">
    <property type="entry name" value="HTH_MERR_2"/>
    <property type="match status" value="1"/>
</dbReference>
<evidence type="ECO:0000313" key="4">
    <source>
        <dbReference type="EMBL" id="ROR34111.1"/>
    </source>
</evidence>
<dbReference type="SUPFAM" id="SSF46955">
    <property type="entry name" value="Putative DNA-binding domain"/>
    <property type="match status" value="1"/>
</dbReference>
<dbReference type="Proteomes" id="UP000276634">
    <property type="component" value="Unassembled WGS sequence"/>
</dbReference>
<organism evidence="4 5">
    <name type="scientific">Inmirania thermothiophila</name>
    <dbReference type="NCBI Taxonomy" id="1750597"/>
    <lineage>
        <taxon>Bacteria</taxon>
        <taxon>Pseudomonadati</taxon>
        <taxon>Pseudomonadota</taxon>
        <taxon>Gammaproteobacteria</taxon>
        <taxon>Chromatiales</taxon>
        <taxon>Ectothiorhodospiraceae</taxon>
        <taxon>Inmirania</taxon>
    </lineage>
</organism>
<dbReference type="PANTHER" id="PTHR30204:SF58">
    <property type="entry name" value="HTH-TYPE TRANSCRIPTIONAL REGULATOR YFMP"/>
    <property type="match status" value="1"/>
</dbReference>
<evidence type="ECO:0000313" key="5">
    <source>
        <dbReference type="Proteomes" id="UP000276634"/>
    </source>
</evidence>
<dbReference type="EMBL" id="RJVI01000001">
    <property type="protein sequence ID" value="ROR34111.1"/>
    <property type="molecule type" value="Genomic_DNA"/>
</dbReference>
<evidence type="ECO:0000256" key="2">
    <source>
        <dbReference type="SAM" id="Coils"/>
    </source>
</evidence>
<evidence type="ECO:0000259" key="3">
    <source>
        <dbReference type="PROSITE" id="PS50937"/>
    </source>
</evidence>
<feature type="domain" description="HTH merR-type" evidence="3">
    <location>
        <begin position="5"/>
        <end position="72"/>
    </location>
</feature>
<dbReference type="Pfam" id="PF13411">
    <property type="entry name" value="MerR_1"/>
    <property type="match status" value="1"/>
</dbReference>
<dbReference type="GO" id="GO:0003677">
    <property type="term" value="F:DNA binding"/>
    <property type="evidence" value="ECO:0007669"/>
    <property type="project" value="UniProtKB-KW"/>
</dbReference>
<name>A0A3N1Y6E0_9GAMM</name>
<dbReference type="InterPro" id="IPR009061">
    <property type="entry name" value="DNA-bd_dom_put_sf"/>
</dbReference>
<keyword evidence="5" id="KW-1185">Reference proteome</keyword>
<reference evidence="4 5" key="1">
    <citation type="submission" date="2018-11" db="EMBL/GenBank/DDBJ databases">
        <title>Genomic Encyclopedia of Type Strains, Phase IV (KMG-IV): sequencing the most valuable type-strain genomes for metagenomic binning, comparative biology and taxonomic classification.</title>
        <authorList>
            <person name="Goeker M."/>
        </authorList>
    </citation>
    <scope>NUCLEOTIDE SEQUENCE [LARGE SCALE GENOMIC DNA]</scope>
    <source>
        <strain evidence="4 5">DSM 100275</strain>
    </source>
</reference>
<dbReference type="CDD" id="cd04776">
    <property type="entry name" value="HTH_GnyR"/>
    <property type="match status" value="1"/>
</dbReference>